<accession>A0ABN9DXC0</accession>
<name>A0ABN9DXC0_9NEOB</name>
<sequence>MQGQTSRVGSHGVGAVQSSWQRIVGSHARSATVDQIQQGA</sequence>
<evidence type="ECO:0000313" key="1">
    <source>
        <dbReference type="EMBL" id="CAI9575973.1"/>
    </source>
</evidence>
<comment type="caution">
    <text evidence="1">The sequence shown here is derived from an EMBL/GenBank/DDBJ whole genome shotgun (WGS) entry which is preliminary data.</text>
</comment>
<gene>
    <name evidence="1" type="ORF">SPARVUS_LOCUS8309968</name>
</gene>
<feature type="non-terminal residue" evidence="1">
    <location>
        <position position="40"/>
    </location>
</feature>
<protein>
    <submittedName>
        <fullName evidence="1">Uncharacterized protein</fullName>
    </submittedName>
</protein>
<proteinExistence type="predicted"/>
<dbReference type="Proteomes" id="UP001162483">
    <property type="component" value="Unassembled WGS sequence"/>
</dbReference>
<organism evidence="1 2">
    <name type="scientific">Staurois parvus</name>
    <dbReference type="NCBI Taxonomy" id="386267"/>
    <lineage>
        <taxon>Eukaryota</taxon>
        <taxon>Metazoa</taxon>
        <taxon>Chordata</taxon>
        <taxon>Craniata</taxon>
        <taxon>Vertebrata</taxon>
        <taxon>Euteleostomi</taxon>
        <taxon>Amphibia</taxon>
        <taxon>Batrachia</taxon>
        <taxon>Anura</taxon>
        <taxon>Neobatrachia</taxon>
        <taxon>Ranoidea</taxon>
        <taxon>Ranidae</taxon>
        <taxon>Staurois</taxon>
    </lineage>
</organism>
<reference evidence="1" key="1">
    <citation type="submission" date="2023-05" db="EMBL/GenBank/DDBJ databases">
        <authorList>
            <person name="Stuckert A."/>
        </authorList>
    </citation>
    <scope>NUCLEOTIDE SEQUENCE</scope>
</reference>
<evidence type="ECO:0000313" key="2">
    <source>
        <dbReference type="Proteomes" id="UP001162483"/>
    </source>
</evidence>
<keyword evidence="2" id="KW-1185">Reference proteome</keyword>
<dbReference type="EMBL" id="CATNWA010014793">
    <property type="protein sequence ID" value="CAI9575973.1"/>
    <property type="molecule type" value="Genomic_DNA"/>
</dbReference>